<reference evidence="2 3" key="1">
    <citation type="submission" date="2012-12" db="EMBL/GenBank/DDBJ databases">
        <title>Whole genome shotgun sequence of Gordonia sihwensis NBRC 108236.</title>
        <authorList>
            <person name="Yoshida I."/>
            <person name="Hosoyama A."/>
            <person name="Tsuchikane K."/>
            <person name="Ando Y."/>
            <person name="Baba S."/>
            <person name="Ohji S."/>
            <person name="Hamada M."/>
            <person name="Tamura T."/>
            <person name="Yamazoe A."/>
            <person name="Yamazaki S."/>
            <person name="Fujita N."/>
        </authorList>
    </citation>
    <scope>NUCLEOTIDE SEQUENCE [LARGE SCALE GENOMIC DNA]</scope>
    <source>
        <strain evidence="2 3">NBRC 108236</strain>
    </source>
</reference>
<dbReference type="RefSeq" id="WP_006897754.1">
    <property type="nucleotide sequence ID" value="NZ_BANU01000033.1"/>
</dbReference>
<sequence>MITATVLNLADTINVNPQAPPGSSKFLLLLSWVGWLAMIGAVAALVIIGGKFGFEKRQGTADSESAERATKALIGCVVIGIAGGLVGALV</sequence>
<dbReference type="AlphaFoldDB" id="L7LQH9"/>
<dbReference type="Proteomes" id="UP000035083">
    <property type="component" value="Unassembled WGS sequence"/>
</dbReference>
<dbReference type="eggNOG" id="ENOG5031VYM">
    <property type="taxonomic scope" value="Bacteria"/>
</dbReference>
<keyword evidence="1" id="KW-1133">Transmembrane helix</keyword>
<accession>L7LQH9</accession>
<evidence type="ECO:0000313" key="2">
    <source>
        <dbReference type="EMBL" id="GAC62348.1"/>
    </source>
</evidence>
<keyword evidence="1" id="KW-0812">Transmembrane</keyword>
<organism evidence="2 3">
    <name type="scientific">Gordonia sihwensis NBRC 108236</name>
    <dbReference type="NCBI Taxonomy" id="1223544"/>
    <lineage>
        <taxon>Bacteria</taxon>
        <taxon>Bacillati</taxon>
        <taxon>Actinomycetota</taxon>
        <taxon>Actinomycetes</taxon>
        <taxon>Mycobacteriales</taxon>
        <taxon>Gordoniaceae</taxon>
        <taxon>Gordonia</taxon>
    </lineage>
</organism>
<name>L7LQH9_9ACTN</name>
<comment type="caution">
    <text evidence="2">The sequence shown here is derived from an EMBL/GenBank/DDBJ whole genome shotgun (WGS) entry which is preliminary data.</text>
</comment>
<dbReference type="EMBL" id="BANU01000033">
    <property type="protein sequence ID" value="GAC62348.1"/>
    <property type="molecule type" value="Genomic_DNA"/>
</dbReference>
<evidence type="ECO:0000313" key="3">
    <source>
        <dbReference type="Proteomes" id="UP000035083"/>
    </source>
</evidence>
<evidence type="ECO:0000256" key="1">
    <source>
        <dbReference type="SAM" id="Phobius"/>
    </source>
</evidence>
<feature type="transmembrane region" description="Helical" evidence="1">
    <location>
        <begin position="26"/>
        <end position="48"/>
    </location>
</feature>
<feature type="transmembrane region" description="Helical" evidence="1">
    <location>
        <begin position="69"/>
        <end position="89"/>
    </location>
</feature>
<gene>
    <name evidence="2" type="ORF">GSI01S_33_00340</name>
</gene>
<proteinExistence type="predicted"/>
<protein>
    <submittedName>
        <fullName evidence="2">Uncharacterized protein</fullName>
    </submittedName>
</protein>
<keyword evidence="1" id="KW-0472">Membrane</keyword>
<keyword evidence="3" id="KW-1185">Reference proteome</keyword>